<dbReference type="InterPro" id="IPR004360">
    <property type="entry name" value="Glyas_Fos-R_dOase_dom"/>
</dbReference>
<dbReference type="EMBL" id="KM189438">
    <property type="protein sequence ID" value="AIQ77677.1"/>
    <property type="molecule type" value="Genomic_DNA"/>
</dbReference>
<name>A0A089MWH1_NOCS1</name>
<dbReference type="SUPFAM" id="SSF54593">
    <property type="entry name" value="Glyoxalase/Bleomycin resistance protein/Dihydroxybiphenyl dioxygenase"/>
    <property type="match status" value="1"/>
</dbReference>
<dbReference type="Pfam" id="PF00903">
    <property type="entry name" value="Glyoxalase"/>
    <property type="match status" value="1"/>
</dbReference>
<proteinExistence type="predicted"/>
<dbReference type="AlphaFoldDB" id="A0A089MWH1"/>
<dbReference type="PANTHER" id="PTHR43048:SF3">
    <property type="entry name" value="METHYLMALONYL-COA EPIMERASE, MITOCHONDRIAL"/>
    <property type="match status" value="1"/>
</dbReference>
<organism evidence="3">
    <name type="scientific">Nocardioides sp. (strain JS1661)</name>
    <dbReference type="NCBI Taxonomy" id="1517491"/>
    <lineage>
        <taxon>Bacteria</taxon>
        <taxon>Bacillati</taxon>
        <taxon>Actinomycetota</taxon>
        <taxon>Actinomycetes</taxon>
        <taxon>Propionibacteriales</taxon>
        <taxon>Nocardioidaceae</taxon>
        <taxon>Nocardioides</taxon>
    </lineage>
</organism>
<accession>A0A089MWH1</accession>
<keyword evidence="3" id="KW-0456">Lyase</keyword>
<evidence type="ECO:0000259" key="2">
    <source>
        <dbReference type="PROSITE" id="PS51819"/>
    </source>
</evidence>
<dbReference type="GO" id="GO:0046491">
    <property type="term" value="P:L-methylmalonyl-CoA metabolic process"/>
    <property type="evidence" value="ECO:0007669"/>
    <property type="project" value="TreeGrafter"/>
</dbReference>
<dbReference type="InterPro" id="IPR029068">
    <property type="entry name" value="Glyas_Bleomycin-R_OHBP_Dase"/>
</dbReference>
<dbReference type="GO" id="GO:0016829">
    <property type="term" value="F:lyase activity"/>
    <property type="evidence" value="ECO:0007669"/>
    <property type="project" value="UniProtKB-KW"/>
</dbReference>
<reference evidence="3" key="1">
    <citation type="journal article" date="2014" name="Appl. Environ. Microbiol.">
        <title>Aerobic biodegradation of 2,4-dinitroanisole by Nocardioides sp. strain JS1661.</title>
        <authorList>
            <person name="Fida T.T."/>
            <person name="Palamuru S."/>
            <person name="Pandey G."/>
            <person name="Spain J.C."/>
        </authorList>
    </citation>
    <scope>NUCLEOTIDE SEQUENCE</scope>
    <source>
        <strain evidence="3">JS1661</strain>
    </source>
</reference>
<dbReference type="GO" id="GO:0004493">
    <property type="term" value="F:methylmalonyl-CoA epimerase activity"/>
    <property type="evidence" value="ECO:0007669"/>
    <property type="project" value="TreeGrafter"/>
</dbReference>
<evidence type="ECO:0000313" key="3">
    <source>
        <dbReference type="EMBL" id="AIQ77677.1"/>
    </source>
</evidence>
<keyword evidence="1" id="KW-0479">Metal-binding</keyword>
<dbReference type="PROSITE" id="PS51819">
    <property type="entry name" value="VOC"/>
    <property type="match status" value="1"/>
</dbReference>
<dbReference type="GO" id="GO:0046872">
    <property type="term" value="F:metal ion binding"/>
    <property type="evidence" value="ECO:0007669"/>
    <property type="project" value="UniProtKB-KW"/>
</dbReference>
<dbReference type="PANTHER" id="PTHR43048">
    <property type="entry name" value="METHYLMALONYL-COA EPIMERASE"/>
    <property type="match status" value="1"/>
</dbReference>
<dbReference type="Gene3D" id="3.10.180.10">
    <property type="entry name" value="2,3-Dihydroxybiphenyl 1,2-Dioxygenase, domain 1"/>
    <property type="match status" value="1"/>
</dbReference>
<dbReference type="InterPro" id="IPR051785">
    <property type="entry name" value="MMCE/EMCE_epimerase"/>
</dbReference>
<feature type="domain" description="VOC" evidence="2">
    <location>
        <begin position="6"/>
        <end position="152"/>
    </location>
</feature>
<evidence type="ECO:0000256" key="1">
    <source>
        <dbReference type="ARBA" id="ARBA00022723"/>
    </source>
</evidence>
<protein>
    <submittedName>
        <fullName evidence="3">Lyase</fullName>
    </submittedName>
</protein>
<sequence length="160" mass="18021">MVAVRRFWHVGINVTDMDATIEFYEKIGFEVIQDKELEDANLARAFMFEGASKLRFAHMRLPNGSADEALLDLIQWHDDRAKGRAEGDLIHPGLCRFSILTDDIQAEYVRLSDLGVEFLTEPQAVMDPDGVKGWKLLFARDPDGTLFHFVELIGVPATVG</sequence>
<dbReference type="InterPro" id="IPR037523">
    <property type="entry name" value="VOC_core"/>
</dbReference>